<feature type="compositionally biased region" description="Polar residues" evidence="5">
    <location>
        <begin position="331"/>
        <end position="355"/>
    </location>
</feature>
<accession>A0A8B6HR16</accession>
<dbReference type="SUPFAM" id="SSF49764">
    <property type="entry name" value="HSP20-like chaperones"/>
    <property type="match status" value="1"/>
</dbReference>
<protein>
    <recommendedName>
        <fullName evidence="1">Probable RNA-binding protein 18</fullName>
    </recommendedName>
    <alternativeName>
        <fullName evidence="3">RNA-binding motif protein 18</fullName>
    </alternativeName>
</protein>
<evidence type="ECO:0000256" key="2">
    <source>
        <dbReference type="ARBA" id="ARBA00022884"/>
    </source>
</evidence>
<evidence type="ECO:0000256" key="5">
    <source>
        <dbReference type="SAM" id="MobiDB-lite"/>
    </source>
</evidence>
<dbReference type="SMART" id="SM00360">
    <property type="entry name" value="RRM"/>
    <property type="match status" value="1"/>
</dbReference>
<dbReference type="InterPro" id="IPR035979">
    <property type="entry name" value="RBD_domain_sf"/>
</dbReference>
<dbReference type="InterPro" id="IPR039157">
    <property type="entry name" value="RBM18_RRM"/>
</dbReference>
<dbReference type="InterPro" id="IPR000504">
    <property type="entry name" value="RRM_dom"/>
</dbReference>
<evidence type="ECO:0000313" key="7">
    <source>
        <dbReference type="EMBL" id="VDI83463.1"/>
    </source>
</evidence>
<dbReference type="Pfam" id="PF00076">
    <property type="entry name" value="RRM_1"/>
    <property type="match status" value="1"/>
</dbReference>
<dbReference type="OrthoDB" id="6730379at2759"/>
<dbReference type="PANTHER" id="PTHR21245">
    <property type="entry name" value="HETEROGENEOUS NUCLEAR RIBONUCLEOPROTEIN"/>
    <property type="match status" value="1"/>
</dbReference>
<keyword evidence="2 4" id="KW-0694">RNA-binding</keyword>
<dbReference type="InterPro" id="IPR002068">
    <property type="entry name" value="A-crystallin/Hsp20_dom"/>
</dbReference>
<evidence type="ECO:0000256" key="1">
    <source>
        <dbReference type="ARBA" id="ARBA00021141"/>
    </source>
</evidence>
<dbReference type="GO" id="GO:0003723">
    <property type="term" value="F:RNA binding"/>
    <property type="evidence" value="ECO:0007669"/>
    <property type="project" value="UniProtKB-UniRule"/>
</dbReference>
<evidence type="ECO:0000313" key="8">
    <source>
        <dbReference type="Proteomes" id="UP000596742"/>
    </source>
</evidence>
<dbReference type="Gene3D" id="2.60.40.790">
    <property type="match status" value="1"/>
</dbReference>
<gene>
    <name evidence="7" type="ORF">MGAL_10B006409</name>
</gene>
<dbReference type="Gene3D" id="3.30.70.330">
    <property type="match status" value="1"/>
</dbReference>
<reference evidence="7" key="1">
    <citation type="submission" date="2018-11" db="EMBL/GenBank/DDBJ databases">
        <authorList>
            <person name="Alioto T."/>
            <person name="Alioto T."/>
        </authorList>
    </citation>
    <scope>NUCLEOTIDE SEQUENCE</scope>
</reference>
<dbReference type="CDD" id="cd06526">
    <property type="entry name" value="metazoan_ACD"/>
    <property type="match status" value="1"/>
</dbReference>
<dbReference type="PROSITE" id="PS50102">
    <property type="entry name" value="RRM"/>
    <property type="match status" value="1"/>
</dbReference>
<sequence>MSLVSRDVPIRYEPDFWPSCYDQHLPMYRDPVPYQNQLSRYDDFYMPYGFESRPLMRSQMWSSFEQEMARMNEEMKRNWDVSRRMAVGNFAKMGDNFLAPSAENWRLMENFRMDNPIIEDNSGRRKFYLEYDTSQFKPEEITVKTSGQQLTVHAKHEEKDENRSSRKEYQRSYLLPQETMFTLPTQEVYTTPVPVPEDPAGNIKDDCRLWIGNLDTRLTEYTLLKLLQKFGELKRFDFLLNKLGPEKGKPRGYCFVSYENRKDAEKAKRNMHGKLALSKRLVVKWAHAETDSEQQDIRVPCRTTGVYPTGSTDSQIRAIEDKLRKMEESSSEFTISTKPVAQPGSSQLYQMNAAKQEQIKKPYSRKK</sequence>
<evidence type="ECO:0000256" key="4">
    <source>
        <dbReference type="PROSITE-ProRule" id="PRU00176"/>
    </source>
</evidence>
<dbReference type="InterPro" id="IPR012677">
    <property type="entry name" value="Nucleotide-bd_a/b_plait_sf"/>
</dbReference>
<dbReference type="CDD" id="cd12355">
    <property type="entry name" value="RRM_RBM18"/>
    <property type="match status" value="1"/>
</dbReference>
<dbReference type="EMBL" id="UYJE01010464">
    <property type="protein sequence ID" value="VDI83463.1"/>
    <property type="molecule type" value="Genomic_DNA"/>
</dbReference>
<feature type="domain" description="RRM" evidence="6">
    <location>
        <begin position="207"/>
        <end position="288"/>
    </location>
</feature>
<feature type="region of interest" description="Disordered" evidence="5">
    <location>
        <begin position="147"/>
        <end position="169"/>
    </location>
</feature>
<organism evidence="7 8">
    <name type="scientific">Mytilus galloprovincialis</name>
    <name type="common">Mediterranean mussel</name>
    <dbReference type="NCBI Taxonomy" id="29158"/>
    <lineage>
        <taxon>Eukaryota</taxon>
        <taxon>Metazoa</taxon>
        <taxon>Spiralia</taxon>
        <taxon>Lophotrochozoa</taxon>
        <taxon>Mollusca</taxon>
        <taxon>Bivalvia</taxon>
        <taxon>Autobranchia</taxon>
        <taxon>Pteriomorphia</taxon>
        <taxon>Mytilida</taxon>
        <taxon>Mytiloidea</taxon>
        <taxon>Mytilidae</taxon>
        <taxon>Mytilinae</taxon>
        <taxon>Mytilus</taxon>
    </lineage>
</organism>
<comment type="caution">
    <text evidence="7">The sequence shown here is derived from an EMBL/GenBank/DDBJ whole genome shotgun (WGS) entry which is preliminary data.</text>
</comment>
<feature type="compositionally biased region" description="Basic and acidic residues" evidence="5">
    <location>
        <begin position="154"/>
        <end position="169"/>
    </location>
</feature>
<dbReference type="Proteomes" id="UP000596742">
    <property type="component" value="Unassembled WGS sequence"/>
</dbReference>
<dbReference type="Pfam" id="PF00011">
    <property type="entry name" value="HSP20"/>
    <property type="match status" value="1"/>
</dbReference>
<dbReference type="SUPFAM" id="SSF54928">
    <property type="entry name" value="RNA-binding domain, RBD"/>
    <property type="match status" value="1"/>
</dbReference>
<name>A0A8B6HR16_MYTGA</name>
<proteinExistence type="predicted"/>
<feature type="region of interest" description="Disordered" evidence="5">
    <location>
        <begin position="328"/>
        <end position="367"/>
    </location>
</feature>
<keyword evidence="8" id="KW-1185">Reference proteome</keyword>
<dbReference type="InterPro" id="IPR008978">
    <property type="entry name" value="HSP20-like_chaperone"/>
</dbReference>
<dbReference type="AlphaFoldDB" id="A0A8B6HR16"/>
<evidence type="ECO:0000256" key="3">
    <source>
        <dbReference type="ARBA" id="ARBA00030780"/>
    </source>
</evidence>
<evidence type="ECO:0000259" key="6">
    <source>
        <dbReference type="PROSITE" id="PS50102"/>
    </source>
</evidence>